<evidence type="ECO:0000259" key="12">
    <source>
        <dbReference type="Pfam" id="PF05201"/>
    </source>
</evidence>
<feature type="binding site" evidence="8">
    <location>
        <begin position="49"/>
        <end position="52"/>
    </location>
    <ligand>
        <name>substrate</name>
    </ligand>
</feature>
<dbReference type="SUPFAM" id="SSF51735">
    <property type="entry name" value="NAD(P)-binding Rossmann-fold domains"/>
    <property type="match status" value="1"/>
</dbReference>
<evidence type="ECO:0000256" key="5">
    <source>
        <dbReference type="ARBA" id="ARBA00023002"/>
    </source>
</evidence>
<dbReference type="SUPFAM" id="SSF69075">
    <property type="entry name" value="Glutamyl tRNA-reductase dimerization domain"/>
    <property type="match status" value="1"/>
</dbReference>
<feature type="binding site" evidence="8">
    <location>
        <begin position="114"/>
        <end position="116"/>
    </location>
    <ligand>
        <name>substrate</name>
    </ligand>
</feature>
<dbReference type="EMBL" id="JAUIYO010000004">
    <property type="protein sequence ID" value="MFK2825548.1"/>
    <property type="molecule type" value="Genomic_DNA"/>
</dbReference>
<comment type="subunit">
    <text evidence="8">Homodimer.</text>
</comment>
<evidence type="ECO:0000313" key="14">
    <source>
        <dbReference type="Proteomes" id="UP001619911"/>
    </source>
</evidence>
<dbReference type="CDD" id="cd05213">
    <property type="entry name" value="NAD_bind_Glutamyl_tRNA_reduct"/>
    <property type="match status" value="1"/>
</dbReference>
<dbReference type="InterPro" id="IPR015895">
    <property type="entry name" value="4pyrrol_synth_GluRdtase_N"/>
</dbReference>
<dbReference type="Gene3D" id="3.40.50.720">
    <property type="entry name" value="NAD(P)-binding Rossmann-like Domain"/>
    <property type="match status" value="1"/>
</dbReference>
<proteinExistence type="inferred from homology"/>
<evidence type="ECO:0000256" key="8">
    <source>
        <dbReference type="HAMAP-Rule" id="MF_00087"/>
    </source>
</evidence>
<dbReference type="SUPFAM" id="SSF69742">
    <property type="entry name" value="Glutamyl tRNA-reductase catalytic, N-terminal domain"/>
    <property type="match status" value="1"/>
</dbReference>
<evidence type="ECO:0000259" key="11">
    <source>
        <dbReference type="Pfam" id="PF01488"/>
    </source>
</evidence>
<dbReference type="PANTHER" id="PTHR43013:SF1">
    <property type="entry name" value="GLUTAMYL-TRNA REDUCTASE"/>
    <property type="match status" value="1"/>
</dbReference>
<feature type="site" description="Important for activity" evidence="8">
    <location>
        <position position="99"/>
    </location>
</feature>
<evidence type="ECO:0000256" key="6">
    <source>
        <dbReference type="ARBA" id="ARBA00023244"/>
    </source>
</evidence>
<feature type="domain" description="Tetrapyrrole biosynthesis glutamyl-tRNA reductase dimerisation" evidence="10">
    <location>
        <begin position="321"/>
        <end position="423"/>
    </location>
</feature>
<feature type="binding site" evidence="8">
    <location>
        <position position="109"/>
    </location>
    <ligand>
        <name>substrate</name>
    </ligand>
</feature>
<keyword evidence="6 8" id="KW-0627">Porphyrin biosynthesis</keyword>
<reference evidence="13 14" key="1">
    <citation type="submission" date="2023-07" db="EMBL/GenBank/DDBJ databases">
        <title>Bacillus lucianemedeirus sp. nov, a new species isolated from an immunobiological production facility.</title>
        <authorList>
            <person name="Costa L.V."/>
            <person name="Miranda R.V.S.L."/>
            <person name="Brandao M.L.L."/>
            <person name="Reis C.M.F."/>
            <person name="Frazao A.M."/>
            <person name="Cruz F.V."/>
            <person name="Baio P.V.P."/>
            <person name="Veras J.F.C."/>
            <person name="Ramos J.N."/>
            <person name="Vieira V."/>
        </authorList>
    </citation>
    <scope>NUCLEOTIDE SEQUENCE [LARGE SCALE GENOMIC DNA]</scope>
    <source>
        <strain evidence="13 14">B190/17</strain>
    </source>
</reference>
<dbReference type="EC" id="1.2.1.70" evidence="3 8"/>
<feature type="binding site" evidence="8">
    <location>
        <begin position="189"/>
        <end position="194"/>
    </location>
    <ligand>
        <name>NADP(+)</name>
        <dbReference type="ChEBI" id="CHEBI:58349"/>
    </ligand>
</feature>
<evidence type="ECO:0000256" key="2">
    <source>
        <dbReference type="ARBA" id="ARBA00005916"/>
    </source>
</evidence>
<feature type="active site" description="Nucleophile" evidence="8">
    <location>
        <position position="50"/>
    </location>
</feature>
<keyword evidence="4 8" id="KW-0521">NADP</keyword>
<evidence type="ECO:0000256" key="9">
    <source>
        <dbReference type="RuleBase" id="RU000584"/>
    </source>
</evidence>
<feature type="binding site" evidence="8">
    <location>
        <position position="120"/>
    </location>
    <ligand>
        <name>substrate</name>
    </ligand>
</feature>
<dbReference type="InterPro" id="IPR015896">
    <property type="entry name" value="4pyrrol_synth_GluRdtase_dimer"/>
</dbReference>
<dbReference type="PANTHER" id="PTHR43013">
    <property type="entry name" value="GLUTAMYL-TRNA REDUCTASE"/>
    <property type="match status" value="1"/>
</dbReference>
<feature type="domain" description="Glutamyl-tRNA reductase N-terminal" evidence="12">
    <location>
        <begin position="6"/>
        <end position="156"/>
    </location>
</feature>
<accession>A0ABW8I8R6</accession>
<comment type="domain">
    <text evidence="8">Possesses an unusual extended V-shaped dimeric structure with each monomer consisting of three distinct domains arranged along a curved 'spinal' alpha-helix. The N-terminal catalytic domain specifically recognizes the glutamate moiety of the substrate. The second domain is the NADPH-binding domain, and the third C-terminal domain is responsible for dimerization.</text>
</comment>
<dbReference type="PIRSF" id="PIRSF000445">
    <property type="entry name" value="4pyrrol_synth_GluRdtase"/>
    <property type="match status" value="1"/>
</dbReference>
<dbReference type="Proteomes" id="UP001619911">
    <property type="component" value="Unassembled WGS sequence"/>
</dbReference>
<evidence type="ECO:0000256" key="1">
    <source>
        <dbReference type="ARBA" id="ARBA00005059"/>
    </source>
</evidence>
<dbReference type="RefSeq" id="WP_404316237.1">
    <property type="nucleotide sequence ID" value="NZ_JAUIYO010000004.1"/>
</dbReference>
<protein>
    <recommendedName>
        <fullName evidence="3 8">Glutamyl-tRNA reductase</fullName>
        <shortName evidence="8">GluTR</shortName>
        <ecNumber evidence="3 8">1.2.1.70</ecNumber>
    </recommendedName>
</protein>
<dbReference type="PROSITE" id="PS00747">
    <property type="entry name" value="GLUTR"/>
    <property type="match status" value="1"/>
</dbReference>
<evidence type="ECO:0000259" key="10">
    <source>
        <dbReference type="Pfam" id="PF00745"/>
    </source>
</evidence>
<gene>
    <name evidence="8 13" type="primary">hemA</name>
    <name evidence="13" type="ORF">QYG89_07635</name>
</gene>
<dbReference type="Pfam" id="PF01488">
    <property type="entry name" value="Shikimate_DH"/>
    <property type="match status" value="1"/>
</dbReference>
<organism evidence="13 14">
    <name type="scientific">Bacillus lumedeiriae</name>
    <dbReference type="NCBI Taxonomy" id="3058829"/>
    <lineage>
        <taxon>Bacteria</taxon>
        <taxon>Bacillati</taxon>
        <taxon>Bacillota</taxon>
        <taxon>Bacilli</taxon>
        <taxon>Bacillales</taxon>
        <taxon>Bacillaceae</taxon>
        <taxon>Bacillus</taxon>
    </lineage>
</organism>
<dbReference type="GO" id="GO:0008883">
    <property type="term" value="F:glutamyl-tRNA reductase activity"/>
    <property type="evidence" value="ECO:0007669"/>
    <property type="project" value="UniProtKB-EC"/>
</dbReference>
<keyword evidence="14" id="KW-1185">Reference proteome</keyword>
<dbReference type="NCBIfam" id="TIGR01035">
    <property type="entry name" value="hemA"/>
    <property type="match status" value="1"/>
</dbReference>
<dbReference type="InterPro" id="IPR006151">
    <property type="entry name" value="Shikm_DH/Glu-tRNA_Rdtase"/>
</dbReference>
<feature type="domain" description="Quinate/shikimate 5-dehydrogenase/glutamyl-tRNA reductase" evidence="11">
    <location>
        <begin position="173"/>
        <end position="306"/>
    </location>
</feature>
<keyword evidence="5 8" id="KW-0560">Oxidoreductase</keyword>
<evidence type="ECO:0000256" key="7">
    <source>
        <dbReference type="ARBA" id="ARBA00047464"/>
    </source>
</evidence>
<dbReference type="InterPro" id="IPR036343">
    <property type="entry name" value="GluRdtase_N_sf"/>
</dbReference>
<comment type="function">
    <text evidence="8">Catalyzes the NADPH-dependent reduction of glutamyl-tRNA(Glu) to glutamate 1-semialdehyde (GSA).</text>
</comment>
<dbReference type="InterPro" id="IPR018214">
    <property type="entry name" value="GluRdtase_CS"/>
</dbReference>
<evidence type="ECO:0000313" key="13">
    <source>
        <dbReference type="EMBL" id="MFK2825548.1"/>
    </source>
</evidence>
<comment type="similarity">
    <text evidence="2 8 9">Belongs to the glutamyl-tRNA reductase family.</text>
</comment>
<dbReference type="InterPro" id="IPR036453">
    <property type="entry name" value="GluRdtase_dimer_dom_sf"/>
</dbReference>
<dbReference type="Gene3D" id="3.30.460.30">
    <property type="entry name" value="Glutamyl-tRNA reductase, N-terminal domain"/>
    <property type="match status" value="1"/>
</dbReference>
<dbReference type="InterPro" id="IPR000343">
    <property type="entry name" value="4pyrrol_synth_GluRdtase"/>
</dbReference>
<dbReference type="Pfam" id="PF05201">
    <property type="entry name" value="GlutR_N"/>
    <property type="match status" value="1"/>
</dbReference>
<comment type="miscellaneous">
    <text evidence="8">During catalysis, the active site Cys acts as a nucleophile attacking the alpha-carbonyl group of tRNA-bound glutamate with the formation of a thioester intermediate between enzyme and glutamate, and the concomitant release of tRNA(Glu). The thioester intermediate is finally reduced by direct hydride transfer from NADPH, to form the product GSA.</text>
</comment>
<dbReference type="HAMAP" id="MF_00087">
    <property type="entry name" value="Glu_tRNA_reductase"/>
    <property type="match status" value="1"/>
</dbReference>
<dbReference type="Pfam" id="PF00745">
    <property type="entry name" value="GlutR_dimer"/>
    <property type="match status" value="1"/>
</dbReference>
<name>A0ABW8I8R6_9BACI</name>
<evidence type="ECO:0000256" key="4">
    <source>
        <dbReference type="ARBA" id="ARBA00022857"/>
    </source>
</evidence>
<sequence>MTILVIGLNHESAPLTIREQTHFDAFEKKDIELKLISNPIIKECVVLSTCNRTEMYAATDNLYLAERILKEKLLKKVTKYYHKAESAVYVKINDEAVTHLFTVVCGLDSLVVGETQILGQVKRAFFDSQHSKNTGELFNRLFQQAITIGKKAHTQTSIGKQAVSISYAAIQMLKKEIPQLERKKALLIGAGTMSRLAAQHLKEAGCHELLFANRTFDKAEELAAVYNGNAYPFSECLQLLEQVDLVICSINRNSYLLDTTNVIHLIGSRKERPLTFIDLGVPRNIDPKVGELENVYLYDVDHLHNVIDSNQKERLKEANKIKRMIAAELFEFNDWKKTLSITPLIEELQEKSSGIQAEAMKHIHNKLPSLSEKEKQVISKYTKMISNQFIRRPILMMKEIASQEENDEKKVEYLSLISRMFELESELAFDVDLDHPLLHQLLKDTGS</sequence>
<evidence type="ECO:0000256" key="3">
    <source>
        <dbReference type="ARBA" id="ARBA00012970"/>
    </source>
</evidence>
<comment type="caution">
    <text evidence="13">The sequence shown here is derived from an EMBL/GenBank/DDBJ whole genome shotgun (WGS) entry which is preliminary data.</text>
</comment>
<comment type="pathway">
    <text evidence="1 8 9">Porphyrin-containing compound metabolism; protoporphyrin-IX biosynthesis; 5-aminolevulinate from L-glutamyl-tRNA(Glu): step 1/2.</text>
</comment>
<dbReference type="InterPro" id="IPR036291">
    <property type="entry name" value="NAD(P)-bd_dom_sf"/>
</dbReference>
<comment type="catalytic activity">
    <reaction evidence="7 8 9">
        <text>(S)-4-amino-5-oxopentanoate + tRNA(Glu) + NADP(+) = L-glutamyl-tRNA(Glu) + NADPH + H(+)</text>
        <dbReference type="Rhea" id="RHEA:12344"/>
        <dbReference type="Rhea" id="RHEA-COMP:9663"/>
        <dbReference type="Rhea" id="RHEA-COMP:9680"/>
        <dbReference type="ChEBI" id="CHEBI:15378"/>
        <dbReference type="ChEBI" id="CHEBI:57501"/>
        <dbReference type="ChEBI" id="CHEBI:57783"/>
        <dbReference type="ChEBI" id="CHEBI:58349"/>
        <dbReference type="ChEBI" id="CHEBI:78442"/>
        <dbReference type="ChEBI" id="CHEBI:78520"/>
        <dbReference type="EC" id="1.2.1.70"/>
    </reaction>
</comment>